<dbReference type="InterPro" id="IPR005430">
    <property type="entry name" value="P_pili_tip_PapF"/>
</dbReference>
<accession>A0A6Y2JWI6</accession>
<dbReference type="InterPro" id="IPR036937">
    <property type="entry name" value="Adhesion_dom_fimbrial_sf"/>
</dbReference>
<dbReference type="InterPro" id="IPR000259">
    <property type="entry name" value="Adhesion_dom_fimbrial"/>
</dbReference>
<reference evidence="4" key="2">
    <citation type="submission" date="2019-10" db="EMBL/GenBank/DDBJ databases">
        <authorList>
            <consortium name="NCBI Pathogen Detection Project"/>
        </authorList>
    </citation>
    <scope>NUCLEOTIDE SEQUENCE</scope>
    <source>
        <strain evidence="4">Salmonella enterica</strain>
    </source>
</reference>
<dbReference type="GO" id="GO:0043709">
    <property type="term" value="P:cell adhesion involved in single-species biofilm formation"/>
    <property type="evidence" value="ECO:0007669"/>
    <property type="project" value="TreeGrafter"/>
</dbReference>
<protein>
    <submittedName>
        <fullName evidence="4">Fimbrial protein</fullName>
    </submittedName>
</protein>
<evidence type="ECO:0000256" key="1">
    <source>
        <dbReference type="SAM" id="SignalP"/>
    </source>
</evidence>
<feature type="domain" description="Fimbrial-type adhesion" evidence="2">
    <location>
        <begin position="30"/>
        <end position="185"/>
    </location>
</feature>
<organism evidence="4">
    <name type="scientific">Salmonella diarizonae</name>
    <dbReference type="NCBI Taxonomy" id="59204"/>
    <lineage>
        <taxon>Bacteria</taxon>
        <taxon>Pseudomonadati</taxon>
        <taxon>Pseudomonadota</taxon>
        <taxon>Gammaproteobacteria</taxon>
        <taxon>Enterobacterales</taxon>
        <taxon>Enterobacteriaceae</taxon>
        <taxon>Salmonella</taxon>
    </lineage>
</organism>
<feature type="signal peptide" evidence="1">
    <location>
        <begin position="1"/>
        <end position="25"/>
    </location>
</feature>
<dbReference type="Pfam" id="PF00419">
    <property type="entry name" value="Fimbrial"/>
    <property type="match status" value="1"/>
</dbReference>
<dbReference type="PANTHER" id="PTHR33420:SF26">
    <property type="entry name" value="FIMBRIAL SUBUNIT"/>
    <property type="match status" value="1"/>
</dbReference>
<dbReference type="Gene3D" id="2.60.40.1090">
    <property type="entry name" value="Fimbrial-type adhesion domain"/>
    <property type="match status" value="1"/>
</dbReference>
<name>A0A6Y2JWI6_SALDZ</name>
<dbReference type="InterPro" id="IPR008966">
    <property type="entry name" value="Adhesion_dom_sf"/>
</dbReference>
<dbReference type="SUPFAM" id="SSF49401">
    <property type="entry name" value="Bacterial adhesins"/>
    <property type="match status" value="1"/>
</dbReference>
<dbReference type="PRINTS" id="PR01613">
    <property type="entry name" value="FIMBRIALPAPF"/>
</dbReference>
<keyword evidence="1" id="KW-0732">Signal</keyword>
<evidence type="ECO:0000313" key="3">
    <source>
        <dbReference type="EMBL" id="HAB4102225.1"/>
    </source>
</evidence>
<comment type="caution">
    <text evidence="4">The sequence shown here is derived from an EMBL/GenBank/DDBJ whole genome shotgun (WGS) entry which is preliminary data.</text>
</comment>
<dbReference type="EMBL" id="DAAGQE010000069">
    <property type="protein sequence ID" value="HAB4102225.1"/>
    <property type="molecule type" value="Genomic_DNA"/>
</dbReference>
<dbReference type="EMBL" id="DAAGTE010000028">
    <property type="protein sequence ID" value="HAB4456904.1"/>
    <property type="molecule type" value="Genomic_DNA"/>
</dbReference>
<reference evidence="4" key="1">
    <citation type="journal article" date="2018" name="Genome Biol.">
        <title>SKESA: strategic k-mer extension for scrupulous assemblies.</title>
        <authorList>
            <person name="Souvorov A."/>
            <person name="Agarwala R."/>
            <person name="Lipman D.J."/>
        </authorList>
    </citation>
    <scope>NUCLEOTIDE SEQUENCE</scope>
    <source>
        <strain evidence="4">Salmonella enterica</strain>
    </source>
</reference>
<dbReference type="PANTHER" id="PTHR33420">
    <property type="entry name" value="FIMBRIAL SUBUNIT ELFA-RELATED"/>
    <property type="match status" value="1"/>
</dbReference>
<gene>
    <name evidence="3" type="ORF">GBY15_21765</name>
    <name evidence="4" type="ORF">GBY49_10990</name>
</gene>
<dbReference type="InterPro" id="IPR050263">
    <property type="entry name" value="Bact_Fimbrial_Adh_Pro"/>
</dbReference>
<evidence type="ECO:0000313" key="4">
    <source>
        <dbReference type="EMBL" id="HAB4456904.1"/>
    </source>
</evidence>
<proteinExistence type="predicted"/>
<sequence>MKNRMKLILSALTGGVMLLSAPAMAVDVPIKITGTVYIPPCKIKNDTDFKVSFGKIALQKVDGRNYAQPTTVEVSCEYFQGKPYIRLSGGTGQLSGEPDNVLKTTGANSSALGIALYQGGSVDPQNPLRLGAGAQGQFGYEITKGLSAVNVQNSQFTFTAVPYKHGNTDLNAGTFSASVTMSISYL</sequence>
<feature type="chain" id="PRO_5033574104" evidence="1">
    <location>
        <begin position="26"/>
        <end position="186"/>
    </location>
</feature>
<dbReference type="GO" id="GO:0009289">
    <property type="term" value="C:pilus"/>
    <property type="evidence" value="ECO:0007669"/>
    <property type="project" value="InterPro"/>
</dbReference>
<dbReference type="AlphaFoldDB" id="A0A6Y2JWI6"/>
<evidence type="ECO:0000259" key="2">
    <source>
        <dbReference type="Pfam" id="PF00419"/>
    </source>
</evidence>